<evidence type="ECO:0000313" key="2">
    <source>
        <dbReference type="Proteomes" id="UP000317648"/>
    </source>
</evidence>
<dbReference type="AlphaFoldDB" id="A0A518DS87"/>
<evidence type="ECO:0008006" key="3">
    <source>
        <dbReference type="Google" id="ProtNLM"/>
    </source>
</evidence>
<accession>A0A518DS87</accession>
<proteinExistence type="predicted"/>
<evidence type="ECO:0000313" key="1">
    <source>
        <dbReference type="EMBL" id="QDU94707.1"/>
    </source>
</evidence>
<sequence>MNRRTGSSLIEVLTAVALTTVLAGLSTAAIHTIYRANQTIVAGSEQRQQISRLARHLRRDAQLAVDCQAAADQQSLTFTLPDGRNIQYEHTSRGVRRFVRLREKTIHRDAFVLPGSETQFALVTLAEQPASDSKSRMIAQVILQFAGDEKNPRRQRRIEAAVSARRPE</sequence>
<name>A0A518DS87_9BACT</name>
<dbReference type="RefSeq" id="WP_145053347.1">
    <property type="nucleotide sequence ID" value="NZ_CP036433.1"/>
</dbReference>
<dbReference type="KEGG" id="lcre:Pla8534_25130"/>
<gene>
    <name evidence="1" type="ORF">Pla8534_25130</name>
</gene>
<dbReference type="Proteomes" id="UP000317648">
    <property type="component" value="Chromosome"/>
</dbReference>
<protein>
    <recommendedName>
        <fullName evidence="3">Prepilin-type N-terminal cleavage/methylation domain-containing protein</fullName>
    </recommendedName>
</protein>
<organism evidence="1 2">
    <name type="scientific">Lignipirellula cremea</name>
    <dbReference type="NCBI Taxonomy" id="2528010"/>
    <lineage>
        <taxon>Bacteria</taxon>
        <taxon>Pseudomonadati</taxon>
        <taxon>Planctomycetota</taxon>
        <taxon>Planctomycetia</taxon>
        <taxon>Pirellulales</taxon>
        <taxon>Pirellulaceae</taxon>
        <taxon>Lignipirellula</taxon>
    </lineage>
</organism>
<keyword evidence="2" id="KW-1185">Reference proteome</keyword>
<reference evidence="1 2" key="1">
    <citation type="submission" date="2019-02" db="EMBL/GenBank/DDBJ databases">
        <title>Deep-cultivation of Planctomycetes and their phenomic and genomic characterization uncovers novel biology.</title>
        <authorList>
            <person name="Wiegand S."/>
            <person name="Jogler M."/>
            <person name="Boedeker C."/>
            <person name="Pinto D."/>
            <person name="Vollmers J."/>
            <person name="Rivas-Marin E."/>
            <person name="Kohn T."/>
            <person name="Peeters S.H."/>
            <person name="Heuer A."/>
            <person name="Rast P."/>
            <person name="Oberbeckmann S."/>
            <person name="Bunk B."/>
            <person name="Jeske O."/>
            <person name="Meyerdierks A."/>
            <person name="Storesund J.E."/>
            <person name="Kallscheuer N."/>
            <person name="Luecker S."/>
            <person name="Lage O.M."/>
            <person name="Pohl T."/>
            <person name="Merkel B.J."/>
            <person name="Hornburger P."/>
            <person name="Mueller R.-W."/>
            <person name="Bruemmer F."/>
            <person name="Labrenz M."/>
            <person name="Spormann A.M."/>
            <person name="Op den Camp H."/>
            <person name="Overmann J."/>
            <person name="Amann R."/>
            <person name="Jetten M.S.M."/>
            <person name="Mascher T."/>
            <person name="Medema M.H."/>
            <person name="Devos D.P."/>
            <person name="Kaster A.-K."/>
            <person name="Ovreas L."/>
            <person name="Rohde M."/>
            <person name="Galperin M.Y."/>
            <person name="Jogler C."/>
        </authorList>
    </citation>
    <scope>NUCLEOTIDE SEQUENCE [LARGE SCALE GENOMIC DNA]</scope>
    <source>
        <strain evidence="1 2">Pla85_3_4</strain>
    </source>
</reference>
<dbReference type="EMBL" id="CP036433">
    <property type="protein sequence ID" value="QDU94707.1"/>
    <property type="molecule type" value="Genomic_DNA"/>
</dbReference>